<evidence type="ECO:0000256" key="8">
    <source>
        <dbReference type="SAM" id="MobiDB-lite"/>
    </source>
</evidence>
<protein>
    <submittedName>
        <fullName evidence="10">Sugar ABC transporter permease</fullName>
    </submittedName>
</protein>
<evidence type="ECO:0000256" key="6">
    <source>
        <dbReference type="ARBA" id="ARBA00023136"/>
    </source>
</evidence>
<keyword evidence="3" id="KW-1003">Cell membrane</keyword>
<name>A0ABP6SYU0_9ACTN</name>
<organism evidence="10 11">
    <name type="scientific">Cryptosporangium minutisporangium</name>
    <dbReference type="NCBI Taxonomy" id="113569"/>
    <lineage>
        <taxon>Bacteria</taxon>
        <taxon>Bacillati</taxon>
        <taxon>Actinomycetota</taxon>
        <taxon>Actinomycetes</taxon>
        <taxon>Cryptosporangiales</taxon>
        <taxon>Cryptosporangiaceae</taxon>
        <taxon>Cryptosporangium</taxon>
    </lineage>
</organism>
<feature type="transmembrane region" description="Helical" evidence="7">
    <location>
        <begin position="147"/>
        <end position="171"/>
    </location>
</feature>
<dbReference type="EMBL" id="BAAAYN010000022">
    <property type="protein sequence ID" value="GAA3388189.1"/>
    <property type="molecule type" value="Genomic_DNA"/>
</dbReference>
<reference evidence="11" key="1">
    <citation type="journal article" date="2019" name="Int. J. Syst. Evol. Microbiol.">
        <title>The Global Catalogue of Microorganisms (GCM) 10K type strain sequencing project: providing services to taxonomists for standard genome sequencing and annotation.</title>
        <authorList>
            <consortium name="The Broad Institute Genomics Platform"/>
            <consortium name="The Broad Institute Genome Sequencing Center for Infectious Disease"/>
            <person name="Wu L."/>
            <person name="Ma J."/>
        </authorList>
    </citation>
    <scope>NUCLEOTIDE SEQUENCE [LARGE SCALE GENOMIC DNA]</scope>
    <source>
        <strain evidence="11">JCM 9458</strain>
    </source>
</reference>
<keyword evidence="11" id="KW-1185">Reference proteome</keyword>
<evidence type="ECO:0000256" key="1">
    <source>
        <dbReference type="ARBA" id="ARBA00004651"/>
    </source>
</evidence>
<comment type="similarity">
    <text evidence="7">Belongs to the binding-protein-dependent transport system permease family.</text>
</comment>
<evidence type="ECO:0000313" key="11">
    <source>
        <dbReference type="Proteomes" id="UP001501676"/>
    </source>
</evidence>
<evidence type="ECO:0000313" key="10">
    <source>
        <dbReference type="EMBL" id="GAA3388189.1"/>
    </source>
</evidence>
<dbReference type="Proteomes" id="UP001501676">
    <property type="component" value="Unassembled WGS sequence"/>
</dbReference>
<comment type="caution">
    <text evidence="10">The sequence shown here is derived from an EMBL/GenBank/DDBJ whole genome shotgun (WGS) entry which is preliminary data.</text>
</comment>
<accession>A0ABP6SYU0</accession>
<keyword evidence="4 7" id="KW-0812">Transmembrane</keyword>
<sequence length="338" mass="37122">MAPRADSQPGALADSPAPDPTEGVGAPGSVPSAPVTRRKAPRPRGRAPWWVALIWLGPVLALIFGVVIYPAIELVRASTGEYSITGLRRGSAGTENYTDVLQHPALGTVLLNTLIWVSAVVAITILLSLGLAQFLSKEFFGRRMVRWAVLVPWAASLVITARLFTLIYDYYHGILNVFLMKLHVIDEPIDWLGDDSWTMPSMIAVGVLVSVPFTAYVLLAGLNAIPDEVHEAARIDGAGPWQAYRRVTFPLLRPALLVSAVLNMIYVFNSFPIIWTLNDRNPGYTHDTTITFMYKLAFKSADRDVGMSAAAGVFNVLLILVAVVLYLRLVKWREEDPT</sequence>
<proteinExistence type="inferred from homology"/>
<dbReference type="InterPro" id="IPR035906">
    <property type="entry name" value="MetI-like_sf"/>
</dbReference>
<feature type="transmembrane region" description="Helical" evidence="7">
    <location>
        <begin position="255"/>
        <end position="275"/>
    </location>
</feature>
<feature type="region of interest" description="Disordered" evidence="8">
    <location>
        <begin position="1"/>
        <end position="42"/>
    </location>
</feature>
<evidence type="ECO:0000256" key="4">
    <source>
        <dbReference type="ARBA" id="ARBA00022692"/>
    </source>
</evidence>
<evidence type="ECO:0000259" key="9">
    <source>
        <dbReference type="PROSITE" id="PS50928"/>
    </source>
</evidence>
<dbReference type="PANTHER" id="PTHR43227">
    <property type="entry name" value="BLL4140 PROTEIN"/>
    <property type="match status" value="1"/>
</dbReference>
<evidence type="ECO:0000256" key="7">
    <source>
        <dbReference type="RuleBase" id="RU363032"/>
    </source>
</evidence>
<feature type="transmembrane region" description="Helical" evidence="7">
    <location>
        <begin position="114"/>
        <end position="135"/>
    </location>
</feature>
<keyword evidence="2 7" id="KW-0813">Transport</keyword>
<feature type="domain" description="ABC transmembrane type-1" evidence="9">
    <location>
        <begin position="110"/>
        <end position="326"/>
    </location>
</feature>
<dbReference type="SUPFAM" id="SSF161098">
    <property type="entry name" value="MetI-like"/>
    <property type="match status" value="1"/>
</dbReference>
<feature type="transmembrane region" description="Helical" evidence="7">
    <location>
        <begin position="202"/>
        <end position="225"/>
    </location>
</feature>
<dbReference type="InterPro" id="IPR000515">
    <property type="entry name" value="MetI-like"/>
</dbReference>
<feature type="transmembrane region" description="Helical" evidence="7">
    <location>
        <begin position="305"/>
        <end position="327"/>
    </location>
</feature>
<evidence type="ECO:0000256" key="2">
    <source>
        <dbReference type="ARBA" id="ARBA00022448"/>
    </source>
</evidence>
<evidence type="ECO:0000256" key="3">
    <source>
        <dbReference type="ARBA" id="ARBA00022475"/>
    </source>
</evidence>
<dbReference type="Pfam" id="PF00528">
    <property type="entry name" value="BPD_transp_1"/>
    <property type="match status" value="1"/>
</dbReference>
<dbReference type="CDD" id="cd06261">
    <property type="entry name" value="TM_PBP2"/>
    <property type="match status" value="1"/>
</dbReference>
<comment type="subcellular location">
    <subcellularLocation>
        <location evidence="1 7">Cell membrane</location>
        <topology evidence="1 7">Multi-pass membrane protein</topology>
    </subcellularLocation>
</comment>
<keyword evidence="5 7" id="KW-1133">Transmembrane helix</keyword>
<dbReference type="RefSeq" id="WP_376980934.1">
    <property type="nucleotide sequence ID" value="NZ_JBHMDE010000024.1"/>
</dbReference>
<feature type="transmembrane region" description="Helical" evidence="7">
    <location>
        <begin position="47"/>
        <end position="72"/>
    </location>
</feature>
<dbReference type="PROSITE" id="PS50928">
    <property type="entry name" value="ABC_TM1"/>
    <property type="match status" value="1"/>
</dbReference>
<gene>
    <name evidence="10" type="ORF">GCM10020369_33430</name>
</gene>
<dbReference type="PANTHER" id="PTHR43227:SF8">
    <property type="entry name" value="DIACETYLCHITOBIOSE UPTAKE SYSTEM PERMEASE PROTEIN DASB"/>
    <property type="match status" value="1"/>
</dbReference>
<evidence type="ECO:0000256" key="5">
    <source>
        <dbReference type="ARBA" id="ARBA00022989"/>
    </source>
</evidence>
<keyword evidence="6 7" id="KW-0472">Membrane</keyword>
<dbReference type="InterPro" id="IPR050809">
    <property type="entry name" value="UgpAE/MalFG_permease"/>
</dbReference>
<dbReference type="Gene3D" id="1.10.3720.10">
    <property type="entry name" value="MetI-like"/>
    <property type="match status" value="1"/>
</dbReference>